<proteinExistence type="predicted"/>
<dbReference type="Proteomes" id="UP001647509">
    <property type="component" value="Unassembled WGS sequence"/>
</dbReference>
<evidence type="ECO:0000313" key="1">
    <source>
        <dbReference type="EMBL" id="MBU2951349.1"/>
    </source>
</evidence>
<keyword evidence="2" id="KW-1185">Reference proteome</keyword>
<sequence>MTNRELIEKFYTSFADGNAKGMASCYHDDVIFRDEVFGTLQGNRACKMWEMLLSGKAEPAKISFNNIEATLENGSANWKAEYFYGAKKRKVINNIKVNFKFKEGKIIEHIDSFNLWKWTQQALGPVGYLMGWTPFMKNKIQKTTNQKLDHFIAKK</sequence>
<comment type="caution">
    <text evidence="1">The sequence shown here is derived from an EMBL/GenBank/DDBJ whole genome shotgun (WGS) entry which is preliminary data.</text>
</comment>
<name>A0ACC5UAS8_9FLAO</name>
<accession>A0ACC5UAS8</accession>
<organism evidence="1 2">
    <name type="scientific">Pseudotamlana agarivorans</name>
    <dbReference type="NCBI Taxonomy" id="481183"/>
    <lineage>
        <taxon>Bacteria</taxon>
        <taxon>Pseudomonadati</taxon>
        <taxon>Bacteroidota</taxon>
        <taxon>Flavobacteriia</taxon>
        <taxon>Flavobacteriales</taxon>
        <taxon>Flavobacteriaceae</taxon>
        <taxon>Pseudotamlana</taxon>
    </lineage>
</organism>
<reference evidence="1" key="1">
    <citation type="submission" date="2021-05" db="EMBL/GenBank/DDBJ databases">
        <title>Draft genomes of bacteria isolated from model marine particles.</title>
        <authorList>
            <person name="Datta M.S."/>
            <person name="Schwartzman J.A."/>
            <person name="Enke T.N."/>
            <person name="Saavedra J."/>
            <person name="Cermak N."/>
            <person name="Cordero O.X."/>
        </authorList>
    </citation>
    <scope>NUCLEOTIDE SEQUENCE</scope>
    <source>
        <strain evidence="1">I2M19</strain>
    </source>
</reference>
<dbReference type="EMBL" id="JAHKPD010000018">
    <property type="protein sequence ID" value="MBU2951349.1"/>
    <property type="molecule type" value="Genomic_DNA"/>
</dbReference>
<protein>
    <submittedName>
        <fullName evidence="1">Nuclear transport factor 2 family protein</fullName>
    </submittedName>
</protein>
<gene>
    <name evidence="1" type="ORF">KO493_11635</name>
</gene>
<evidence type="ECO:0000313" key="2">
    <source>
        <dbReference type="Proteomes" id="UP001647509"/>
    </source>
</evidence>